<name>A0A4P5PC63_9ENTE</name>
<dbReference type="Pfam" id="PF25984">
    <property type="entry name" value="BSH_YknX"/>
    <property type="match status" value="1"/>
</dbReference>
<evidence type="ECO:0000313" key="6">
    <source>
        <dbReference type="EMBL" id="GCF94074.1"/>
    </source>
</evidence>
<dbReference type="RefSeq" id="WP_146622518.1">
    <property type="nucleotide sequence ID" value="NZ_BJCC01000015.1"/>
</dbReference>
<feature type="domain" description="YknX-like barrel-sandwich hybrid" evidence="3">
    <location>
        <begin position="58"/>
        <end position="117"/>
    </location>
</feature>
<proteinExistence type="predicted"/>
<comment type="subcellular location">
    <subcellularLocation>
        <location evidence="1">Cell envelope</location>
    </subcellularLocation>
</comment>
<accession>A0A4P5PC63</accession>
<keyword evidence="7" id="KW-1185">Reference proteome</keyword>
<dbReference type="Pfam" id="PF25990">
    <property type="entry name" value="Beta-barrel_YknX"/>
    <property type="match status" value="1"/>
</dbReference>
<feature type="domain" description="YknX-like beta-barrel" evidence="5">
    <location>
        <begin position="128"/>
        <end position="190"/>
    </location>
</feature>
<evidence type="ECO:0000259" key="5">
    <source>
        <dbReference type="Pfam" id="PF25990"/>
    </source>
</evidence>
<dbReference type="InterPro" id="IPR058636">
    <property type="entry name" value="Beta-barrel_YknX"/>
</dbReference>
<gene>
    <name evidence="6" type="ORF">NRIC_19650</name>
</gene>
<sequence>MKKFLIGLGVVLIAGAGFFVYQSAQVKAKADTAPVELYKVAKQTPLHLKGQVQPLKKQTVLVDPEKGPVQTIHVNQGDHVVKDTVLVTYRWGEKVRAAYDSVVTSINEDAKNDPQQALMVLKSEESAIKGTVTEYDRSKVALEQPVEIQYANNERTVTGKITNIAEINNEPAKEDKSNLVTYDFTAVPDEPIQVGYSVELLIPRNEIHLPLKSVIEEEGTHYVYTVKSGKAEKQAVICETGNGFYVLREGLDEDQKIIKDASDIKDGMDVTVQ</sequence>
<dbReference type="PANTHER" id="PTHR32347">
    <property type="entry name" value="EFFLUX SYSTEM COMPONENT YKNX-RELATED"/>
    <property type="match status" value="1"/>
</dbReference>
<protein>
    <submittedName>
        <fullName evidence="6">Uncharacterized protein</fullName>
    </submittedName>
</protein>
<comment type="caution">
    <text evidence="6">The sequence shown here is derived from an EMBL/GenBank/DDBJ whole genome shotgun (WGS) entry which is preliminary data.</text>
</comment>
<evidence type="ECO:0000259" key="3">
    <source>
        <dbReference type="Pfam" id="PF25984"/>
    </source>
</evidence>
<evidence type="ECO:0000259" key="4">
    <source>
        <dbReference type="Pfam" id="PF25989"/>
    </source>
</evidence>
<evidence type="ECO:0000313" key="7">
    <source>
        <dbReference type="Proteomes" id="UP000290567"/>
    </source>
</evidence>
<dbReference type="OrthoDB" id="2190825at2"/>
<dbReference type="Pfam" id="PF25989">
    <property type="entry name" value="YknX_C"/>
    <property type="match status" value="1"/>
</dbReference>
<dbReference type="PANTHER" id="PTHR32347:SF14">
    <property type="entry name" value="EFFLUX SYSTEM COMPONENT YKNX-RELATED"/>
    <property type="match status" value="1"/>
</dbReference>
<feature type="domain" description="YknX-like C-terminal permuted SH3-like" evidence="4">
    <location>
        <begin position="207"/>
        <end position="272"/>
    </location>
</feature>
<dbReference type="Proteomes" id="UP000290567">
    <property type="component" value="Unassembled WGS sequence"/>
</dbReference>
<organism evidence="6 7">
    <name type="scientific">Enterococcus florum</name>
    <dbReference type="NCBI Taxonomy" id="2480627"/>
    <lineage>
        <taxon>Bacteria</taxon>
        <taxon>Bacillati</taxon>
        <taxon>Bacillota</taxon>
        <taxon>Bacilli</taxon>
        <taxon>Lactobacillales</taxon>
        <taxon>Enterococcaceae</taxon>
        <taxon>Enterococcus</taxon>
    </lineage>
</organism>
<dbReference type="GO" id="GO:0030313">
    <property type="term" value="C:cell envelope"/>
    <property type="evidence" value="ECO:0007669"/>
    <property type="project" value="UniProtKB-SubCell"/>
</dbReference>
<evidence type="ECO:0000256" key="1">
    <source>
        <dbReference type="ARBA" id="ARBA00004196"/>
    </source>
</evidence>
<dbReference type="InterPro" id="IPR050465">
    <property type="entry name" value="UPF0194_transport"/>
</dbReference>
<dbReference type="EMBL" id="BJCC01000015">
    <property type="protein sequence ID" value="GCF94074.1"/>
    <property type="molecule type" value="Genomic_DNA"/>
</dbReference>
<dbReference type="AlphaFoldDB" id="A0A4P5PC63"/>
<evidence type="ECO:0000256" key="2">
    <source>
        <dbReference type="ARBA" id="ARBA00023054"/>
    </source>
</evidence>
<dbReference type="InterPro" id="IPR058637">
    <property type="entry name" value="YknX-like_C"/>
</dbReference>
<dbReference type="Gene3D" id="2.40.420.20">
    <property type="match status" value="1"/>
</dbReference>
<dbReference type="InterPro" id="IPR058639">
    <property type="entry name" value="BSH_YknX-like"/>
</dbReference>
<reference evidence="7" key="1">
    <citation type="submission" date="2019-02" db="EMBL/GenBank/DDBJ databases">
        <title>Draft genome sequence of Enterococcus sp. Gos25-1.</title>
        <authorList>
            <person name="Tanaka N."/>
            <person name="Shiwa Y."/>
            <person name="Fujita N."/>
        </authorList>
    </citation>
    <scope>NUCLEOTIDE SEQUENCE [LARGE SCALE GENOMIC DNA]</scope>
    <source>
        <strain evidence="7">Gos25-1</strain>
    </source>
</reference>
<keyword evidence="2" id="KW-0175">Coiled coil</keyword>